<organism evidence="1 2">
    <name type="scientific">Pseudorhizobium endolithicum</name>
    <dbReference type="NCBI Taxonomy" id="1191678"/>
    <lineage>
        <taxon>Bacteria</taxon>
        <taxon>Pseudomonadati</taxon>
        <taxon>Pseudomonadota</taxon>
        <taxon>Alphaproteobacteria</taxon>
        <taxon>Hyphomicrobiales</taxon>
        <taxon>Rhizobiaceae</taxon>
        <taxon>Rhizobium/Agrobacterium group</taxon>
        <taxon>Pseudorhizobium</taxon>
    </lineage>
</organism>
<keyword evidence="2" id="KW-1185">Reference proteome</keyword>
<dbReference type="EMBL" id="CABFWF030000011">
    <property type="protein sequence ID" value="CAD7035738.1"/>
    <property type="molecule type" value="Genomic_DNA"/>
</dbReference>
<sequence length="41" mass="4542">MICSFQSETGNLNTIIQPVTLTVMLIGGVPMEQKRNPPKRV</sequence>
<evidence type="ECO:0000313" key="2">
    <source>
        <dbReference type="Proteomes" id="UP000606921"/>
    </source>
</evidence>
<proteinExistence type="predicted"/>
<name>A0ABM8PKZ6_9HYPH</name>
<accession>A0ABM8PKZ6</accession>
<dbReference type="Proteomes" id="UP000606921">
    <property type="component" value="Unassembled WGS sequence"/>
</dbReference>
<evidence type="ECO:0000313" key="1">
    <source>
        <dbReference type="EMBL" id="CAD7035738.1"/>
    </source>
</evidence>
<protein>
    <submittedName>
        <fullName evidence="1">Uncharacterized protein</fullName>
    </submittedName>
</protein>
<gene>
    <name evidence="1" type="ORF">REJC140_03446</name>
</gene>
<reference evidence="1 2" key="1">
    <citation type="submission" date="2020-11" db="EMBL/GenBank/DDBJ databases">
        <authorList>
            <person name="Lassalle F."/>
        </authorList>
    </citation>
    <scope>NUCLEOTIDE SEQUENCE [LARGE SCALE GENOMIC DNA]</scope>
    <source>
        <strain evidence="1 2">JC140</strain>
    </source>
</reference>
<comment type="caution">
    <text evidence="1">The sequence shown here is derived from an EMBL/GenBank/DDBJ whole genome shotgun (WGS) entry which is preliminary data.</text>
</comment>